<comment type="caution">
    <text evidence="1">The sequence shown here is derived from an EMBL/GenBank/DDBJ whole genome shotgun (WGS) entry which is preliminary data.</text>
</comment>
<reference evidence="1" key="1">
    <citation type="submission" date="2019-12" db="EMBL/GenBank/DDBJ databases">
        <title>Genome sequencing and annotation of Brassica cretica.</title>
        <authorList>
            <person name="Studholme D.J."/>
            <person name="Sarris P.F."/>
        </authorList>
    </citation>
    <scope>NUCLEOTIDE SEQUENCE</scope>
    <source>
        <strain evidence="1">PFS-001/15</strain>
        <tissue evidence="1">Leaf</tissue>
    </source>
</reference>
<dbReference type="EMBL" id="QGKW02002228">
    <property type="protein sequence ID" value="KAF2535768.1"/>
    <property type="molecule type" value="Genomic_DNA"/>
</dbReference>
<sequence>MKSTKLHSTLRTGRIKKGTMKQMITTAVGELNTLVEGTNSVITIIPIKDLHETIMSTEEVTNNFLKIKDRDNLGITQMTRPHGSSFTGR</sequence>
<evidence type="ECO:0000313" key="2">
    <source>
        <dbReference type="Proteomes" id="UP000712281"/>
    </source>
</evidence>
<protein>
    <submittedName>
        <fullName evidence="1">Uncharacterized protein</fullName>
    </submittedName>
</protein>
<evidence type="ECO:0000313" key="1">
    <source>
        <dbReference type="EMBL" id="KAF2535768.1"/>
    </source>
</evidence>
<dbReference type="AlphaFoldDB" id="A0A8S9FUX5"/>
<name>A0A8S9FUX5_BRACR</name>
<gene>
    <name evidence="1" type="ORF">F2Q68_00019458</name>
</gene>
<organism evidence="1 2">
    <name type="scientific">Brassica cretica</name>
    <name type="common">Mustard</name>
    <dbReference type="NCBI Taxonomy" id="69181"/>
    <lineage>
        <taxon>Eukaryota</taxon>
        <taxon>Viridiplantae</taxon>
        <taxon>Streptophyta</taxon>
        <taxon>Embryophyta</taxon>
        <taxon>Tracheophyta</taxon>
        <taxon>Spermatophyta</taxon>
        <taxon>Magnoliopsida</taxon>
        <taxon>eudicotyledons</taxon>
        <taxon>Gunneridae</taxon>
        <taxon>Pentapetalae</taxon>
        <taxon>rosids</taxon>
        <taxon>malvids</taxon>
        <taxon>Brassicales</taxon>
        <taxon>Brassicaceae</taxon>
        <taxon>Brassiceae</taxon>
        <taxon>Brassica</taxon>
    </lineage>
</organism>
<accession>A0A8S9FUX5</accession>
<proteinExistence type="predicted"/>
<dbReference type="Proteomes" id="UP000712281">
    <property type="component" value="Unassembled WGS sequence"/>
</dbReference>